<sequence>MKKIKSAIFFILGGVFLVLGIIGTVIPLLPGGPFYLLAAFCFAKSSERIEAWFKSTTVYEKYVEAFLQKKGMTKKEKIRINLIADFFILLSVIYVDILLVKILLVLLALYKHYYFIKKIKTIKKRK</sequence>
<accession>A0A0A3HUU7</accession>
<dbReference type="PANTHER" id="PTHR35813:SF1">
    <property type="entry name" value="INNER MEMBRANE PROTEIN YBAN"/>
    <property type="match status" value="1"/>
</dbReference>
<dbReference type="Proteomes" id="UP000030408">
    <property type="component" value="Unassembled WGS sequence"/>
</dbReference>
<keyword evidence="1" id="KW-1133">Transmembrane helix</keyword>
<keyword evidence="3" id="KW-1185">Reference proteome</keyword>
<feature type="transmembrane region" description="Helical" evidence="1">
    <location>
        <begin position="7"/>
        <end position="29"/>
    </location>
</feature>
<name>A0A0A3HUU7_9BACL</name>
<reference evidence="2 3" key="1">
    <citation type="submission" date="2014-02" db="EMBL/GenBank/DDBJ databases">
        <title>Draft genome sequence of Lysinibacillus sinduriensis JCM 15800.</title>
        <authorList>
            <person name="Zhang F."/>
            <person name="Wang G."/>
            <person name="Zhang L."/>
        </authorList>
    </citation>
    <scope>NUCLEOTIDE SEQUENCE [LARGE SCALE GENOMIC DNA]</scope>
    <source>
        <strain evidence="2 3">JCM 15800</strain>
    </source>
</reference>
<evidence type="ECO:0008006" key="4">
    <source>
        <dbReference type="Google" id="ProtNLM"/>
    </source>
</evidence>
<organism evidence="2 3">
    <name type="scientific">Ureibacillus sinduriensis BLB-1 = JCM 15800</name>
    <dbReference type="NCBI Taxonomy" id="1384057"/>
    <lineage>
        <taxon>Bacteria</taxon>
        <taxon>Bacillati</taxon>
        <taxon>Bacillota</taxon>
        <taxon>Bacilli</taxon>
        <taxon>Bacillales</taxon>
        <taxon>Caryophanaceae</taxon>
        <taxon>Ureibacillus</taxon>
    </lineage>
</organism>
<dbReference type="PIRSF" id="PIRSF016789">
    <property type="entry name" value="DUF454"/>
    <property type="match status" value="1"/>
</dbReference>
<feature type="transmembrane region" description="Helical" evidence="1">
    <location>
        <begin position="86"/>
        <end position="110"/>
    </location>
</feature>
<proteinExistence type="predicted"/>
<evidence type="ECO:0000313" key="3">
    <source>
        <dbReference type="Proteomes" id="UP000030408"/>
    </source>
</evidence>
<dbReference type="Pfam" id="PF04304">
    <property type="entry name" value="DUF454"/>
    <property type="match status" value="1"/>
</dbReference>
<protein>
    <recommendedName>
        <fullName evidence="4">DUF454 domain-containing protein</fullName>
    </recommendedName>
</protein>
<dbReference type="OrthoDB" id="5690292at2"/>
<keyword evidence="1" id="KW-0812">Transmembrane</keyword>
<dbReference type="eggNOG" id="COG2832">
    <property type="taxonomic scope" value="Bacteria"/>
</dbReference>
<dbReference type="InterPro" id="IPR007401">
    <property type="entry name" value="DUF454"/>
</dbReference>
<dbReference type="STRING" id="1384057.CD33_07300"/>
<dbReference type="AlphaFoldDB" id="A0A0A3HUU7"/>
<dbReference type="EMBL" id="JPVO01000046">
    <property type="protein sequence ID" value="KGR76341.1"/>
    <property type="molecule type" value="Genomic_DNA"/>
</dbReference>
<keyword evidence="1" id="KW-0472">Membrane</keyword>
<dbReference type="PANTHER" id="PTHR35813">
    <property type="entry name" value="INNER MEMBRANE PROTEIN YBAN"/>
    <property type="match status" value="1"/>
</dbReference>
<evidence type="ECO:0000313" key="2">
    <source>
        <dbReference type="EMBL" id="KGR76341.1"/>
    </source>
</evidence>
<gene>
    <name evidence="2" type="ORF">CD33_07300</name>
</gene>
<dbReference type="GO" id="GO:0005886">
    <property type="term" value="C:plasma membrane"/>
    <property type="evidence" value="ECO:0007669"/>
    <property type="project" value="TreeGrafter"/>
</dbReference>
<evidence type="ECO:0000256" key="1">
    <source>
        <dbReference type="SAM" id="Phobius"/>
    </source>
</evidence>
<comment type="caution">
    <text evidence="2">The sequence shown here is derived from an EMBL/GenBank/DDBJ whole genome shotgun (WGS) entry which is preliminary data.</text>
</comment>